<comment type="similarity">
    <text evidence="1 7">Belongs to the Arg-specific ADP-ribosyltransferase family.</text>
</comment>
<dbReference type="InterPro" id="IPR000768">
    <property type="entry name" value="ART"/>
</dbReference>
<dbReference type="Proteomes" id="UP001558613">
    <property type="component" value="Unassembled WGS sequence"/>
</dbReference>
<name>A0ABR3NPC7_9TELE</name>
<keyword evidence="10" id="KW-1185">Reference proteome</keyword>
<comment type="caution">
    <text evidence="9">The sequence shown here is derived from an EMBL/GenBank/DDBJ whole genome shotgun (WGS) entry which is preliminary data.</text>
</comment>
<dbReference type="SUPFAM" id="SSF56399">
    <property type="entry name" value="ADP-ribosylation"/>
    <property type="match status" value="1"/>
</dbReference>
<proteinExistence type="inferred from homology"/>
<protein>
    <recommendedName>
        <fullName evidence="7">NAD(P)(+)--arginine ADP-ribosyltransferase</fullName>
        <ecNumber evidence="7">2.4.2.31</ecNumber>
    </recommendedName>
    <alternativeName>
        <fullName evidence="7">Mono(ADP-ribosyl)transferase</fullName>
    </alternativeName>
</protein>
<keyword evidence="3 7" id="KW-0808">Transferase</keyword>
<comment type="catalytic activity">
    <reaction evidence="6 7">
        <text>L-arginyl-[protein] + NAD(+) = N(omega)-(ADP-D-ribosyl)-L-arginyl-[protein] + nicotinamide + H(+)</text>
        <dbReference type="Rhea" id="RHEA:19149"/>
        <dbReference type="Rhea" id="RHEA-COMP:10532"/>
        <dbReference type="Rhea" id="RHEA-COMP:15087"/>
        <dbReference type="ChEBI" id="CHEBI:15378"/>
        <dbReference type="ChEBI" id="CHEBI:17154"/>
        <dbReference type="ChEBI" id="CHEBI:29965"/>
        <dbReference type="ChEBI" id="CHEBI:57540"/>
        <dbReference type="ChEBI" id="CHEBI:142554"/>
        <dbReference type="EC" id="2.4.2.31"/>
    </reaction>
</comment>
<keyword evidence="7" id="KW-0520">NAD</keyword>
<feature type="chain" id="PRO_5046775203" description="NAD(P)(+)--arginine ADP-ribosyltransferase" evidence="8">
    <location>
        <begin position="16"/>
        <end position="191"/>
    </location>
</feature>
<keyword evidence="4" id="KW-0548">Nucleotidyltransferase</keyword>
<evidence type="ECO:0000256" key="2">
    <source>
        <dbReference type="ARBA" id="ARBA00022676"/>
    </source>
</evidence>
<sequence>MLLIFEALLILAALGQDHRAAVEGQTFPLDMAPNSVDDQYKGCTEKMADLVKTKYLEKERSASAEYNKTWQEGELNAKKAEDSLQQIHSVAIHVYTNKDSKVYKAIQILKKTQNRCYVTYRGTNVKFDVQSKDVRLSSFSSSSLDPQSEETSSSGCEHLLFLIFCTRCCSRKQQPRKNLTRKEDFLSICVH</sequence>
<evidence type="ECO:0000313" key="9">
    <source>
        <dbReference type="EMBL" id="KAL1278823.1"/>
    </source>
</evidence>
<organism evidence="9 10">
    <name type="scientific">Cirrhinus molitorella</name>
    <name type="common">mud carp</name>
    <dbReference type="NCBI Taxonomy" id="172907"/>
    <lineage>
        <taxon>Eukaryota</taxon>
        <taxon>Metazoa</taxon>
        <taxon>Chordata</taxon>
        <taxon>Craniata</taxon>
        <taxon>Vertebrata</taxon>
        <taxon>Euteleostomi</taxon>
        <taxon>Actinopterygii</taxon>
        <taxon>Neopterygii</taxon>
        <taxon>Teleostei</taxon>
        <taxon>Ostariophysi</taxon>
        <taxon>Cypriniformes</taxon>
        <taxon>Cyprinidae</taxon>
        <taxon>Labeoninae</taxon>
        <taxon>Labeonini</taxon>
        <taxon>Cirrhinus</taxon>
    </lineage>
</organism>
<evidence type="ECO:0000256" key="3">
    <source>
        <dbReference type="ARBA" id="ARBA00022679"/>
    </source>
</evidence>
<keyword evidence="5 7" id="KW-0521">NADP</keyword>
<evidence type="ECO:0000256" key="5">
    <source>
        <dbReference type="ARBA" id="ARBA00022857"/>
    </source>
</evidence>
<dbReference type="Pfam" id="PF01129">
    <property type="entry name" value="ART"/>
    <property type="match status" value="1"/>
</dbReference>
<evidence type="ECO:0000256" key="7">
    <source>
        <dbReference type="RuleBase" id="RU361228"/>
    </source>
</evidence>
<accession>A0ABR3NPC7</accession>
<dbReference type="PRINTS" id="PR00970">
    <property type="entry name" value="RIBTRNSFRASE"/>
</dbReference>
<dbReference type="EC" id="2.4.2.31" evidence="7"/>
<dbReference type="PANTHER" id="PTHR10339">
    <property type="entry name" value="ADP-RIBOSYLTRANSFERASE"/>
    <property type="match status" value="1"/>
</dbReference>
<evidence type="ECO:0000256" key="6">
    <source>
        <dbReference type="ARBA" id="ARBA00047597"/>
    </source>
</evidence>
<evidence type="ECO:0000256" key="1">
    <source>
        <dbReference type="ARBA" id="ARBA00009558"/>
    </source>
</evidence>
<keyword evidence="2 7" id="KW-0328">Glycosyltransferase</keyword>
<gene>
    <name evidence="9" type="ORF">QQF64_025496</name>
</gene>
<feature type="signal peptide" evidence="8">
    <location>
        <begin position="1"/>
        <end position="15"/>
    </location>
</feature>
<dbReference type="Gene3D" id="3.90.176.10">
    <property type="entry name" value="Toxin ADP-ribosyltransferase, Chain A, domain 1"/>
    <property type="match status" value="2"/>
</dbReference>
<dbReference type="PANTHER" id="PTHR10339:SF27">
    <property type="entry name" value="NAD(P)(+)--ARGININE ADP-RIBOSYLTRANSFERASE"/>
    <property type="match status" value="1"/>
</dbReference>
<reference evidence="9 10" key="1">
    <citation type="submission" date="2023-09" db="EMBL/GenBank/DDBJ databases">
        <authorList>
            <person name="Wang M."/>
        </authorList>
    </citation>
    <scope>NUCLEOTIDE SEQUENCE [LARGE SCALE GENOMIC DNA]</scope>
    <source>
        <strain evidence="9">GT-2023</strain>
        <tissue evidence="9">Liver</tissue>
    </source>
</reference>
<dbReference type="InterPro" id="IPR050999">
    <property type="entry name" value="ADP-ribosyltransferase_ARG"/>
</dbReference>
<keyword evidence="8" id="KW-0732">Signal</keyword>
<evidence type="ECO:0000256" key="8">
    <source>
        <dbReference type="SAM" id="SignalP"/>
    </source>
</evidence>
<dbReference type="EMBL" id="JAYMGO010000003">
    <property type="protein sequence ID" value="KAL1278823.1"/>
    <property type="molecule type" value="Genomic_DNA"/>
</dbReference>
<evidence type="ECO:0000313" key="10">
    <source>
        <dbReference type="Proteomes" id="UP001558613"/>
    </source>
</evidence>
<evidence type="ECO:0000256" key="4">
    <source>
        <dbReference type="ARBA" id="ARBA00022695"/>
    </source>
</evidence>